<dbReference type="STRING" id="1454006.AW14_01340"/>
<organism evidence="3 4">
    <name type="scientific">Siansivirga zeaxanthinifaciens CC-SAMT-1</name>
    <dbReference type="NCBI Taxonomy" id="1454006"/>
    <lineage>
        <taxon>Bacteria</taxon>
        <taxon>Pseudomonadati</taxon>
        <taxon>Bacteroidota</taxon>
        <taxon>Flavobacteriia</taxon>
        <taxon>Flavobacteriales</taxon>
        <taxon>Flavobacteriaceae</taxon>
        <taxon>Siansivirga</taxon>
    </lineage>
</organism>
<dbReference type="HOGENOM" id="CLU_048855_0_0_10"/>
<dbReference type="GO" id="GO:0008237">
    <property type="term" value="F:metallopeptidase activity"/>
    <property type="evidence" value="ECO:0007669"/>
    <property type="project" value="InterPro"/>
</dbReference>
<dbReference type="AlphaFoldDB" id="A0A0C5W5R6"/>
<dbReference type="KEGG" id="sze:AW14_01340"/>
<dbReference type="Pfam" id="PF18962">
    <property type="entry name" value="Por_Secre_tail"/>
    <property type="match status" value="1"/>
</dbReference>
<gene>
    <name evidence="3" type="ORF">AW14_01340</name>
</gene>
<dbReference type="OrthoDB" id="1288696at2"/>
<dbReference type="RefSeq" id="WP_044637165.1">
    <property type="nucleotide sequence ID" value="NZ_CP007202.1"/>
</dbReference>
<evidence type="ECO:0000313" key="3">
    <source>
        <dbReference type="EMBL" id="AJR02488.1"/>
    </source>
</evidence>
<name>A0A0C5W5R6_9FLAO</name>
<evidence type="ECO:0000259" key="2">
    <source>
        <dbReference type="Pfam" id="PF18962"/>
    </source>
</evidence>
<accession>A0A0C5W5R6</accession>
<dbReference type="InterPro" id="IPR019026">
    <property type="entry name" value="Peptidase_M64_IgA"/>
</dbReference>
<dbReference type="NCBIfam" id="TIGR04183">
    <property type="entry name" value="Por_Secre_tail"/>
    <property type="match status" value="1"/>
</dbReference>
<keyword evidence="4" id="KW-1185">Reference proteome</keyword>
<dbReference type="Proteomes" id="UP000032229">
    <property type="component" value="Chromosome"/>
</dbReference>
<sequence length="470" mass="52448">MKPTFLLLFFTYTFFSYAQVFPKETLKNSGDNNKRINLVLLSDGYTAAELPKFKTDATTFINRMFSSAPFSNYTNYFNVFIIKVPSNQSGADHPGTGTDVTEPAIPVKIADTYFNATFDSFGFHRLLYYELDGNSANDTKSKITSVLMDNIPDYDQAVILVNTNEYGGSGGEFVMTYTGFYGPDVAVHEIGHSLFNLKDEYFPIDDALAAEAANMTQESNPALVKWKNWIGTNGVGVYQYDTSGLAASWYRPHQNCKMRSIEKTFCPVCKEAIVERIHELVPALESYTPISNNLNNTTFPINFHLNLIKPVPNTLASQWTLNGSDFGVNVDDVSITETDLTTGINTLTVVVEDDTALLRVDNHETIHAYSVTWTIDNSTLGLDLVSEVNNFEIKLYPNPSSDFINIKTKNSLNKNLTLEVISLDGKKLTSKTLSNMETIKLDISKFSKGIYITNIFSENTLIASKKIVKN</sequence>
<proteinExistence type="predicted"/>
<dbReference type="Gene3D" id="3.40.390.10">
    <property type="entry name" value="Collagenase (Catalytic Domain)"/>
    <property type="match status" value="1"/>
</dbReference>
<evidence type="ECO:0000313" key="4">
    <source>
        <dbReference type="Proteomes" id="UP000032229"/>
    </source>
</evidence>
<protein>
    <submittedName>
        <fullName evidence="3">Peptidase M64</fullName>
    </submittedName>
</protein>
<reference evidence="3 4" key="1">
    <citation type="submission" date="2014-02" db="EMBL/GenBank/DDBJ databases">
        <authorList>
            <person name="Young C.-C."/>
            <person name="Hameed A."/>
            <person name="Huang H.-C."/>
            <person name="Shahina M."/>
        </authorList>
    </citation>
    <scope>NUCLEOTIDE SEQUENCE [LARGE SCALE GENOMIC DNA]</scope>
    <source>
        <strain evidence="3 4">CC-SAMT-1</strain>
    </source>
</reference>
<evidence type="ECO:0000256" key="1">
    <source>
        <dbReference type="ARBA" id="ARBA00022729"/>
    </source>
</evidence>
<dbReference type="EMBL" id="CP007202">
    <property type="protein sequence ID" value="AJR02488.1"/>
    <property type="molecule type" value="Genomic_DNA"/>
</dbReference>
<keyword evidence="1" id="KW-0732">Signal</keyword>
<dbReference type="Pfam" id="PF09471">
    <property type="entry name" value="Peptidase_M64"/>
    <property type="match status" value="1"/>
</dbReference>
<feature type="domain" description="Secretion system C-terminal sorting" evidence="2">
    <location>
        <begin position="395"/>
        <end position="468"/>
    </location>
</feature>
<dbReference type="InterPro" id="IPR024079">
    <property type="entry name" value="MetalloPept_cat_dom_sf"/>
</dbReference>
<dbReference type="InterPro" id="IPR026444">
    <property type="entry name" value="Secre_tail"/>
</dbReference>